<evidence type="ECO:0000256" key="5">
    <source>
        <dbReference type="ARBA" id="ARBA00023136"/>
    </source>
</evidence>
<evidence type="ECO:0000313" key="9">
    <source>
        <dbReference type="Proteomes" id="UP001446871"/>
    </source>
</evidence>
<keyword evidence="2" id="KW-0813">Transport</keyword>
<dbReference type="InterPro" id="IPR020846">
    <property type="entry name" value="MFS_dom"/>
</dbReference>
<feature type="transmembrane region" description="Helical" evidence="6">
    <location>
        <begin position="353"/>
        <end position="376"/>
    </location>
</feature>
<dbReference type="InterPro" id="IPR011701">
    <property type="entry name" value="MFS"/>
</dbReference>
<dbReference type="SUPFAM" id="SSF103473">
    <property type="entry name" value="MFS general substrate transporter"/>
    <property type="match status" value="1"/>
</dbReference>
<feature type="transmembrane region" description="Helical" evidence="6">
    <location>
        <begin position="68"/>
        <end position="88"/>
    </location>
</feature>
<dbReference type="EMBL" id="JAQQWM010000006">
    <property type="protein sequence ID" value="KAK8059943.1"/>
    <property type="molecule type" value="Genomic_DNA"/>
</dbReference>
<protein>
    <submittedName>
        <fullName evidence="8">Major facilitator superfamily domain-containing protein</fullName>
    </submittedName>
</protein>
<evidence type="ECO:0000256" key="1">
    <source>
        <dbReference type="ARBA" id="ARBA00004141"/>
    </source>
</evidence>
<dbReference type="Pfam" id="PF07690">
    <property type="entry name" value="MFS_1"/>
    <property type="match status" value="1"/>
</dbReference>
<keyword evidence="9" id="KW-1185">Reference proteome</keyword>
<comment type="caution">
    <text evidence="8">The sequence shown here is derived from an EMBL/GenBank/DDBJ whole genome shotgun (WGS) entry which is preliminary data.</text>
</comment>
<feature type="transmembrane region" description="Helical" evidence="6">
    <location>
        <begin position="95"/>
        <end position="117"/>
    </location>
</feature>
<evidence type="ECO:0000256" key="3">
    <source>
        <dbReference type="ARBA" id="ARBA00022692"/>
    </source>
</evidence>
<feature type="transmembrane region" description="Helical" evidence="6">
    <location>
        <begin position="416"/>
        <end position="438"/>
    </location>
</feature>
<feature type="transmembrane region" description="Helical" evidence="6">
    <location>
        <begin position="298"/>
        <end position="315"/>
    </location>
</feature>
<organism evidence="8 9">
    <name type="scientific">Apiospora saccharicola</name>
    <dbReference type="NCBI Taxonomy" id="335842"/>
    <lineage>
        <taxon>Eukaryota</taxon>
        <taxon>Fungi</taxon>
        <taxon>Dikarya</taxon>
        <taxon>Ascomycota</taxon>
        <taxon>Pezizomycotina</taxon>
        <taxon>Sordariomycetes</taxon>
        <taxon>Xylariomycetidae</taxon>
        <taxon>Amphisphaeriales</taxon>
        <taxon>Apiosporaceae</taxon>
        <taxon>Apiospora</taxon>
    </lineage>
</organism>
<name>A0ABR1UQ19_9PEZI</name>
<keyword evidence="5 6" id="KW-0472">Membrane</keyword>
<sequence>MAVLGSSTAHARMEKAAERRLLRRLDFRVLPILWLLYLVSFVDRSNIGNAKIQGMDQELQLTGQRYNIALFVFNIGYLVAGVPLSVAFKKTGPKSLAVMMFCWGLTVIGCGLTRSWAGLVVCRLLEGMAESAFVPGAAYLIGSYYRRDEFLRRYVVFFSGGICAGAFNGFLSALIAKMDGVSGYRAWRWIFIIEGVLTILVSFASYFFIVPFPEGSTFLMPEDKDLLLARLRDDRDDVAHEDRLPARRLLDFLRDWKIWAAVVIYLGAAENANSITSFQPTILRGLGYDAAAAQVRTIPVYLAAAVYSIAMAYAAERLGQRYLFCMVGFGTIAAGLAVQIAQPRTSPGVRYMGLFFMTAGAYLVMPLAVVLIAVNVGKGYKRTVALGAIVCFGNAGSFIGTNVYLRREEPTFRTGFSTGLGLCAVGMLAATGLFVGVLGANRRRDEKRDALAGVLQERSIEHLGERYPDFRYCT</sequence>
<dbReference type="InterPro" id="IPR036259">
    <property type="entry name" value="MFS_trans_sf"/>
</dbReference>
<feature type="transmembrane region" description="Helical" evidence="6">
    <location>
        <begin position="25"/>
        <end position="42"/>
    </location>
</feature>
<evidence type="ECO:0000256" key="2">
    <source>
        <dbReference type="ARBA" id="ARBA00022448"/>
    </source>
</evidence>
<reference evidence="8 9" key="1">
    <citation type="submission" date="2023-01" db="EMBL/GenBank/DDBJ databases">
        <title>Analysis of 21 Apiospora genomes using comparative genomics revels a genus with tremendous synthesis potential of carbohydrate active enzymes and secondary metabolites.</title>
        <authorList>
            <person name="Sorensen T."/>
        </authorList>
    </citation>
    <scope>NUCLEOTIDE SEQUENCE [LARGE SCALE GENOMIC DNA]</scope>
    <source>
        <strain evidence="8 9">CBS 83171</strain>
    </source>
</reference>
<feature type="transmembrane region" description="Helical" evidence="6">
    <location>
        <begin position="322"/>
        <end position="341"/>
    </location>
</feature>
<evidence type="ECO:0000259" key="7">
    <source>
        <dbReference type="PROSITE" id="PS50850"/>
    </source>
</evidence>
<feature type="transmembrane region" description="Helical" evidence="6">
    <location>
        <begin position="187"/>
        <end position="210"/>
    </location>
</feature>
<keyword evidence="4 6" id="KW-1133">Transmembrane helix</keyword>
<feature type="domain" description="Major facilitator superfamily (MFS) profile" evidence="7">
    <location>
        <begin position="29"/>
        <end position="444"/>
    </location>
</feature>
<accession>A0ABR1UQ19</accession>
<evidence type="ECO:0000256" key="6">
    <source>
        <dbReference type="SAM" id="Phobius"/>
    </source>
</evidence>
<proteinExistence type="predicted"/>
<feature type="transmembrane region" description="Helical" evidence="6">
    <location>
        <begin position="383"/>
        <end position="404"/>
    </location>
</feature>
<dbReference type="PANTHER" id="PTHR43791:SF52">
    <property type="entry name" value="TRANSPORTER, PUTATIVE (AFU_ORTHOLOGUE AFUA_1G11820)-RELATED"/>
    <property type="match status" value="1"/>
</dbReference>
<keyword evidence="3 6" id="KW-0812">Transmembrane</keyword>
<comment type="subcellular location">
    <subcellularLocation>
        <location evidence="1">Membrane</location>
        <topology evidence="1">Multi-pass membrane protein</topology>
    </subcellularLocation>
</comment>
<dbReference type="Proteomes" id="UP001446871">
    <property type="component" value="Unassembled WGS sequence"/>
</dbReference>
<evidence type="ECO:0000256" key="4">
    <source>
        <dbReference type="ARBA" id="ARBA00022989"/>
    </source>
</evidence>
<gene>
    <name evidence="8" type="ORF">PG996_009873</name>
</gene>
<evidence type="ECO:0000313" key="8">
    <source>
        <dbReference type="EMBL" id="KAK8059943.1"/>
    </source>
</evidence>
<feature type="transmembrane region" description="Helical" evidence="6">
    <location>
        <begin position="154"/>
        <end position="175"/>
    </location>
</feature>
<dbReference type="PROSITE" id="PS50850">
    <property type="entry name" value="MFS"/>
    <property type="match status" value="1"/>
</dbReference>
<dbReference type="Gene3D" id="1.20.1250.20">
    <property type="entry name" value="MFS general substrate transporter like domains"/>
    <property type="match status" value="2"/>
</dbReference>
<dbReference type="PANTHER" id="PTHR43791">
    <property type="entry name" value="PERMEASE-RELATED"/>
    <property type="match status" value="1"/>
</dbReference>